<dbReference type="STRING" id="1267423.SAMN05216290_3723"/>
<dbReference type="EMBL" id="FOIR01000004">
    <property type="protein sequence ID" value="SEW41301.1"/>
    <property type="molecule type" value="Genomic_DNA"/>
</dbReference>
<dbReference type="SUPFAM" id="SSF47781">
    <property type="entry name" value="RuvA domain 2-like"/>
    <property type="match status" value="3"/>
</dbReference>
<proteinExistence type="predicted"/>
<dbReference type="InterPro" id="IPR051675">
    <property type="entry name" value="Endo/Exo/Phosphatase_dom_1"/>
</dbReference>
<dbReference type="GeneID" id="99988391"/>
<dbReference type="RefSeq" id="WP_139177684.1">
    <property type="nucleotide sequence ID" value="NZ_FOIR01000004.1"/>
</dbReference>
<gene>
    <name evidence="2" type="ORF">SAMN05216290_3723</name>
</gene>
<feature type="transmembrane region" description="Helical" evidence="1">
    <location>
        <begin position="21"/>
        <end position="40"/>
    </location>
</feature>
<dbReference type="InterPro" id="IPR010994">
    <property type="entry name" value="RuvA_2-like"/>
</dbReference>
<keyword evidence="3" id="KW-1185">Reference proteome</keyword>
<sequence length="311" mass="35675">MKFRLKQWIKHYFGFTKTETNAVVVLVPLLVLIVLSPKFYSAWFRVDYQNYEHDAVLLDSLVARVKESVRPNELVSPSKPEEFLFNPNVVSGDSLRLLGVPGFIADRIENYRSKGGQFRVKADLKRIYDFPDSTYNRLEQFILLPDKVKARVEKKPTPKVPKPDGEIEVRAPEKKAEEFLVVNIASADSMSLRALRGIGPAYARRIVKYRDLLGGFYHVEQLREVYGLSDSLFVALQPHLICEDYQLKKLAINLATFKQLNAHPYISYQQAGDILNTKSKNGKFTNANDLLKVETFDSTQVVKLLPYLDFR</sequence>
<reference evidence="3" key="1">
    <citation type="submission" date="2016-10" db="EMBL/GenBank/DDBJ databases">
        <authorList>
            <person name="Varghese N."/>
            <person name="Submissions S."/>
        </authorList>
    </citation>
    <scope>NUCLEOTIDE SEQUENCE [LARGE SCALE GENOMIC DNA]</scope>
    <source>
        <strain evidence="3">CGMCC 1.12402</strain>
    </source>
</reference>
<dbReference type="GO" id="GO:0015627">
    <property type="term" value="C:type II protein secretion system complex"/>
    <property type="evidence" value="ECO:0007669"/>
    <property type="project" value="TreeGrafter"/>
</dbReference>
<protein>
    <submittedName>
        <fullName evidence="2">Competence protein ComEA helix-hairpin-helix repeat region</fullName>
    </submittedName>
</protein>
<evidence type="ECO:0000313" key="2">
    <source>
        <dbReference type="EMBL" id="SEW41301.1"/>
    </source>
</evidence>
<dbReference type="Pfam" id="PF12836">
    <property type="entry name" value="HHH_3"/>
    <property type="match status" value="2"/>
</dbReference>
<dbReference type="AlphaFoldDB" id="A0A1I0RLN9"/>
<keyword evidence="1" id="KW-1133">Transmembrane helix</keyword>
<dbReference type="OrthoDB" id="981124at2"/>
<accession>A0A1I0RLN9</accession>
<dbReference type="GO" id="GO:0015628">
    <property type="term" value="P:protein secretion by the type II secretion system"/>
    <property type="evidence" value="ECO:0007669"/>
    <property type="project" value="TreeGrafter"/>
</dbReference>
<dbReference type="Gene3D" id="1.10.150.320">
    <property type="entry name" value="Photosystem II 12 kDa extrinsic protein"/>
    <property type="match status" value="1"/>
</dbReference>
<keyword evidence="1" id="KW-0472">Membrane</keyword>
<name>A0A1I0RLN9_9BACT</name>
<dbReference type="Proteomes" id="UP000199437">
    <property type="component" value="Unassembled WGS sequence"/>
</dbReference>
<organism evidence="2 3">
    <name type="scientific">Roseivirga pacifica</name>
    <dbReference type="NCBI Taxonomy" id="1267423"/>
    <lineage>
        <taxon>Bacteria</taxon>
        <taxon>Pseudomonadati</taxon>
        <taxon>Bacteroidota</taxon>
        <taxon>Cytophagia</taxon>
        <taxon>Cytophagales</taxon>
        <taxon>Roseivirgaceae</taxon>
        <taxon>Roseivirga</taxon>
    </lineage>
</organism>
<dbReference type="Gene3D" id="1.10.150.280">
    <property type="entry name" value="AF1531-like domain"/>
    <property type="match status" value="1"/>
</dbReference>
<evidence type="ECO:0000313" key="3">
    <source>
        <dbReference type="Proteomes" id="UP000199437"/>
    </source>
</evidence>
<dbReference type="PANTHER" id="PTHR21180:SF32">
    <property type="entry name" value="ENDONUCLEASE_EXONUCLEASE_PHOSPHATASE FAMILY DOMAIN-CONTAINING PROTEIN 1"/>
    <property type="match status" value="1"/>
</dbReference>
<dbReference type="PANTHER" id="PTHR21180">
    <property type="entry name" value="ENDONUCLEASE/EXONUCLEASE/PHOSPHATASE FAMILY DOMAIN-CONTAINING PROTEIN 1"/>
    <property type="match status" value="1"/>
</dbReference>
<keyword evidence="1" id="KW-0812">Transmembrane</keyword>
<evidence type="ECO:0000256" key="1">
    <source>
        <dbReference type="SAM" id="Phobius"/>
    </source>
</evidence>